<evidence type="ECO:0000256" key="9">
    <source>
        <dbReference type="RuleBase" id="RU363032"/>
    </source>
</evidence>
<dbReference type="GO" id="GO:0006865">
    <property type="term" value="P:amino acid transport"/>
    <property type="evidence" value="ECO:0007669"/>
    <property type="project" value="UniProtKB-KW"/>
</dbReference>
<dbReference type="EMBL" id="WKPI01000001">
    <property type="protein sequence ID" value="MSC31734.1"/>
    <property type="molecule type" value="Genomic_DNA"/>
</dbReference>
<keyword evidence="8 9" id="KW-0472">Membrane</keyword>
<dbReference type="NCBIfam" id="TIGR01726">
    <property type="entry name" value="HEQRo_perm_3TM"/>
    <property type="match status" value="1"/>
</dbReference>
<dbReference type="Pfam" id="PF00497">
    <property type="entry name" value="SBP_bac_3"/>
    <property type="match status" value="1"/>
</dbReference>
<evidence type="ECO:0000256" key="6">
    <source>
        <dbReference type="ARBA" id="ARBA00022970"/>
    </source>
</evidence>
<comment type="caution">
    <text evidence="11">The sequence shown here is derived from an EMBL/GenBank/DDBJ whole genome shotgun (WGS) entry which is preliminary data.</text>
</comment>
<evidence type="ECO:0000256" key="1">
    <source>
        <dbReference type="ARBA" id="ARBA00004651"/>
    </source>
</evidence>
<feature type="transmembrane region" description="Helical" evidence="9">
    <location>
        <begin position="26"/>
        <end position="46"/>
    </location>
</feature>
<evidence type="ECO:0000313" key="14">
    <source>
        <dbReference type="Proteomes" id="UP000480929"/>
    </source>
</evidence>
<name>A0A6N7S349_9FIRM</name>
<feature type="transmembrane region" description="Helical" evidence="9">
    <location>
        <begin position="377"/>
        <end position="398"/>
    </location>
</feature>
<dbReference type="SUPFAM" id="SSF53850">
    <property type="entry name" value="Periplasmic binding protein-like II"/>
    <property type="match status" value="1"/>
</dbReference>
<organism evidence="11 13">
    <name type="scientific">Holdemania massiliensis</name>
    <dbReference type="NCBI Taxonomy" id="1468449"/>
    <lineage>
        <taxon>Bacteria</taxon>
        <taxon>Bacillati</taxon>
        <taxon>Bacillota</taxon>
        <taxon>Erysipelotrichia</taxon>
        <taxon>Erysipelotrichales</taxon>
        <taxon>Erysipelotrichaceae</taxon>
        <taxon>Holdemania</taxon>
    </lineage>
</organism>
<dbReference type="SMART" id="SM00062">
    <property type="entry name" value="PBPb"/>
    <property type="match status" value="1"/>
</dbReference>
<keyword evidence="3 9" id="KW-0813">Transport</keyword>
<feature type="domain" description="ABC transmembrane type-1" evidence="10">
    <location>
        <begin position="339"/>
        <end position="529"/>
    </location>
</feature>
<reference evidence="13 14" key="1">
    <citation type="journal article" date="2019" name="Nat. Med.">
        <title>A library of human gut bacterial isolates paired with longitudinal multiomics data enables mechanistic microbiome research.</title>
        <authorList>
            <person name="Poyet M."/>
            <person name="Groussin M."/>
            <person name="Gibbons S.M."/>
            <person name="Avila-Pacheco J."/>
            <person name="Jiang X."/>
            <person name="Kearney S.M."/>
            <person name="Perrotta A.R."/>
            <person name="Berdy B."/>
            <person name="Zhao S."/>
            <person name="Lieberman T.D."/>
            <person name="Swanson P.K."/>
            <person name="Smith M."/>
            <person name="Roesemann S."/>
            <person name="Alexander J.E."/>
            <person name="Rich S.A."/>
            <person name="Livny J."/>
            <person name="Vlamakis H."/>
            <person name="Clish C."/>
            <person name="Bullock K."/>
            <person name="Deik A."/>
            <person name="Scott J."/>
            <person name="Pierce K.A."/>
            <person name="Xavier R.J."/>
            <person name="Alm E.J."/>
        </authorList>
    </citation>
    <scope>NUCLEOTIDE SEQUENCE [LARGE SCALE GENOMIC DNA]</scope>
    <source>
        <strain evidence="11 13">BIOML-A4</strain>
        <strain evidence="12 14">BIOML-A5</strain>
    </source>
</reference>
<dbReference type="Proteomes" id="UP000433575">
    <property type="component" value="Unassembled WGS sequence"/>
</dbReference>
<dbReference type="OrthoDB" id="9787841at2"/>
<evidence type="ECO:0000256" key="8">
    <source>
        <dbReference type="ARBA" id="ARBA00023136"/>
    </source>
</evidence>
<comment type="subcellular location">
    <subcellularLocation>
        <location evidence="1 9">Cell membrane</location>
        <topology evidence="1 9">Multi-pass membrane protein</topology>
    </subcellularLocation>
</comment>
<dbReference type="FunFam" id="1.10.3720.10:FF:000033">
    <property type="entry name" value="Polar amino acid ABC transporter permease"/>
    <property type="match status" value="1"/>
</dbReference>
<keyword evidence="4" id="KW-1003">Cell membrane</keyword>
<evidence type="ECO:0000259" key="10">
    <source>
        <dbReference type="PROSITE" id="PS50928"/>
    </source>
</evidence>
<dbReference type="EMBL" id="WKPJ01000001">
    <property type="protein sequence ID" value="MSA87938.1"/>
    <property type="molecule type" value="Genomic_DNA"/>
</dbReference>
<dbReference type="Gene3D" id="3.40.190.10">
    <property type="entry name" value="Periplasmic binding protein-like II"/>
    <property type="match status" value="2"/>
</dbReference>
<evidence type="ECO:0000256" key="3">
    <source>
        <dbReference type="ARBA" id="ARBA00022448"/>
    </source>
</evidence>
<evidence type="ECO:0000256" key="4">
    <source>
        <dbReference type="ARBA" id="ARBA00022475"/>
    </source>
</evidence>
<dbReference type="Pfam" id="PF00528">
    <property type="entry name" value="BPD_transp_1"/>
    <property type="match status" value="1"/>
</dbReference>
<accession>A0A6N7S349</accession>
<dbReference type="InterPro" id="IPR001638">
    <property type="entry name" value="Solute-binding_3/MltF_N"/>
</dbReference>
<dbReference type="InterPro" id="IPR010065">
    <property type="entry name" value="AA_ABC_transptr_permease_3TM"/>
</dbReference>
<evidence type="ECO:0000313" key="11">
    <source>
        <dbReference type="EMBL" id="MSA87938.1"/>
    </source>
</evidence>
<protein>
    <submittedName>
        <fullName evidence="11">ABC transporter permease subunit</fullName>
    </submittedName>
</protein>
<keyword evidence="6" id="KW-0029">Amino-acid transport</keyword>
<dbReference type="Gene3D" id="1.10.3720.10">
    <property type="entry name" value="MetI-like"/>
    <property type="match status" value="1"/>
</dbReference>
<dbReference type="InterPro" id="IPR035906">
    <property type="entry name" value="MetI-like_sf"/>
</dbReference>
<feature type="transmembrane region" description="Helical" evidence="9">
    <location>
        <begin position="505"/>
        <end position="525"/>
    </location>
</feature>
<gene>
    <name evidence="12" type="ORF">GKD88_01160</name>
    <name evidence="11" type="ORF">GKE08_01150</name>
</gene>
<keyword evidence="7 9" id="KW-1133">Transmembrane helix</keyword>
<dbReference type="GO" id="GO:0022857">
    <property type="term" value="F:transmembrane transporter activity"/>
    <property type="evidence" value="ECO:0007669"/>
    <property type="project" value="InterPro"/>
</dbReference>
<dbReference type="InterPro" id="IPR000515">
    <property type="entry name" value="MetI-like"/>
</dbReference>
<keyword evidence="5 9" id="KW-0812">Transmembrane</keyword>
<proteinExistence type="inferred from homology"/>
<dbReference type="PANTHER" id="PTHR30614">
    <property type="entry name" value="MEMBRANE COMPONENT OF AMINO ACID ABC TRANSPORTER"/>
    <property type="match status" value="1"/>
</dbReference>
<evidence type="ECO:0000313" key="13">
    <source>
        <dbReference type="Proteomes" id="UP000433575"/>
    </source>
</evidence>
<feature type="transmembrane region" description="Helical" evidence="9">
    <location>
        <begin position="345"/>
        <end position="365"/>
    </location>
</feature>
<evidence type="ECO:0000256" key="7">
    <source>
        <dbReference type="ARBA" id="ARBA00022989"/>
    </source>
</evidence>
<dbReference type="GO" id="GO:0043190">
    <property type="term" value="C:ATP-binding cassette (ABC) transporter complex"/>
    <property type="evidence" value="ECO:0007669"/>
    <property type="project" value="InterPro"/>
</dbReference>
<comment type="similarity">
    <text evidence="2">Belongs to the binding-protein-dependent transport system permease family. HisMQ subfamily.</text>
</comment>
<keyword evidence="14" id="KW-1185">Reference proteome</keyword>
<dbReference type="CDD" id="cd06261">
    <property type="entry name" value="TM_PBP2"/>
    <property type="match status" value="1"/>
</dbReference>
<dbReference type="PROSITE" id="PS50928">
    <property type="entry name" value="ABC_TM1"/>
    <property type="match status" value="1"/>
</dbReference>
<sequence>MEVVPGFEERLFCLEKRGNMRKMKNMLILAVMIFSLWITTGLSLSAEETKPTSGNPDNRLEEILQRGKLIVATSPDFAPQEFIDDSKKGQAQYVGSDIMMAQYIADQLGVELEIQAMDFAMVLSSVDLGESDMAISGFGWKEDREISFELSDGFNKTGEAACQGLLIRRADAEQFPTLESFDGKLIAAQAGSLQENYVQTQLPQATLETITSMDIGILSLTTNKVDALASDCDVAKGYASKDGSLMLADARFDTSKEDQHDGNVLAVKKGEKELIAAINEIIEKINEEGLYEQWKTEAKVQAKKLGIEFDGSDDVIVETKAPGIFDVFVENYDIFLNGLLETLKLAAITVFFGTIFGALIAIIKLSKNPLLRFLTAVYVEVLRGTPILVQLYIFRFFLPMAFPWLNLSKYACVVIALVFNSSAYVAEIIRSGIQAVDKGQSEAAKSLGMSNRHMMMKIILPQAVKNILPALGNEFVTMIKETSLASTFYIGELMYTRTLLMSTKFYAWQPLIIIAAIYFVVTFVLSKGVQYMEKRLSVSD</sequence>
<dbReference type="AlphaFoldDB" id="A0A6N7S349"/>
<dbReference type="InterPro" id="IPR043429">
    <property type="entry name" value="ArtM/GltK/GlnP/TcyL/YhdX-like"/>
</dbReference>
<evidence type="ECO:0000313" key="12">
    <source>
        <dbReference type="EMBL" id="MSC31734.1"/>
    </source>
</evidence>
<evidence type="ECO:0000256" key="5">
    <source>
        <dbReference type="ARBA" id="ARBA00022692"/>
    </source>
</evidence>
<dbReference type="Proteomes" id="UP000480929">
    <property type="component" value="Unassembled WGS sequence"/>
</dbReference>
<evidence type="ECO:0000256" key="2">
    <source>
        <dbReference type="ARBA" id="ARBA00010072"/>
    </source>
</evidence>
<dbReference type="SUPFAM" id="SSF161098">
    <property type="entry name" value="MetI-like"/>
    <property type="match status" value="1"/>
</dbReference>
<dbReference type="PANTHER" id="PTHR30614:SF20">
    <property type="entry name" value="GLUTAMINE TRANSPORT SYSTEM PERMEASE PROTEIN GLNP"/>
    <property type="match status" value="1"/>
</dbReference>